<accession>A0A3P3DVT1</accession>
<sequence>MRVTAVVVAFALSGIASAGLAFSPAELVLWSGQPFEARVVDALTGPGAQSSFLIVRSPSGTMVAVGNLDCGASWLADFTGDLPDLQMQEGRLVTGGCEGRGEPEAAAAYLSTLAQVRHFQETGARFELLDAAGTPRLVLQRLSQP</sequence>
<reference evidence="2 3" key="1">
    <citation type="submission" date="2018-11" db="EMBL/GenBank/DDBJ databases">
        <title>Gemmobacter sp. nov., YIM 102744-1 draft genome.</title>
        <authorList>
            <person name="Li G."/>
            <person name="Jiang Y."/>
        </authorList>
    </citation>
    <scope>NUCLEOTIDE SEQUENCE [LARGE SCALE GENOMIC DNA]</scope>
    <source>
        <strain evidence="2 3">YIM 102744-1</strain>
    </source>
</reference>
<dbReference type="EMBL" id="RRAZ01000001">
    <property type="protein sequence ID" value="RRH78393.1"/>
    <property type="molecule type" value="Genomic_DNA"/>
</dbReference>
<dbReference type="RefSeq" id="WP_124962969.1">
    <property type="nucleotide sequence ID" value="NZ_RRAZ01000001.1"/>
</dbReference>
<protein>
    <recommendedName>
        <fullName evidence="4">META domain-containing protein</fullName>
    </recommendedName>
</protein>
<dbReference type="AlphaFoldDB" id="A0A3P3DVT1"/>
<comment type="caution">
    <text evidence="2">The sequence shown here is derived from an EMBL/GenBank/DDBJ whole genome shotgun (WGS) entry which is preliminary data.</text>
</comment>
<keyword evidence="3" id="KW-1185">Reference proteome</keyword>
<evidence type="ECO:0000313" key="3">
    <source>
        <dbReference type="Proteomes" id="UP000282125"/>
    </source>
</evidence>
<name>A0A3P3DVT1_9RHOB</name>
<evidence type="ECO:0000256" key="1">
    <source>
        <dbReference type="SAM" id="SignalP"/>
    </source>
</evidence>
<feature type="chain" id="PRO_5018201612" description="META domain-containing protein" evidence="1">
    <location>
        <begin position="19"/>
        <end position="145"/>
    </location>
</feature>
<proteinExistence type="predicted"/>
<feature type="signal peptide" evidence="1">
    <location>
        <begin position="1"/>
        <end position="18"/>
    </location>
</feature>
<gene>
    <name evidence="2" type="ORF">EG244_00110</name>
</gene>
<dbReference type="OrthoDB" id="9876783at2"/>
<evidence type="ECO:0000313" key="2">
    <source>
        <dbReference type="EMBL" id="RRH78393.1"/>
    </source>
</evidence>
<keyword evidence="1" id="KW-0732">Signal</keyword>
<organism evidence="2 3">
    <name type="scientific">Falsigemmobacter faecalis</name>
    <dbReference type="NCBI Taxonomy" id="2488730"/>
    <lineage>
        <taxon>Bacteria</taxon>
        <taxon>Pseudomonadati</taxon>
        <taxon>Pseudomonadota</taxon>
        <taxon>Alphaproteobacteria</taxon>
        <taxon>Rhodobacterales</taxon>
        <taxon>Paracoccaceae</taxon>
        <taxon>Falsigemmobacter</taxon>
    </lineage>
</organism>
<evidence type="ECO:0008006" key="4">
    <source>
        <dbReference type="Google" id="ProtNLM"/>
    </source>
</evidence>
<dbReference type="Proteomes" id="UP000282125">
    <property type="component" value="Unassembled WGS sequence"/>
</dbReference>